<keyword evidence="1" id="KW-1133">Transmembrane helix</keyword>
<dbReference type="EMBL" id="JAIWYP010000003">
    <property type="protein sequence ID" value="KAH3857899.1"/>
    <property type="molecule type" value="Genomic_DNA"/>
</dbReference>
<dbReference type="AlphaFoldDB" id="A0A9D4LHG5"/>
<dbReference type="Proteomes" id="UP000828390">
    <property type="component" value="Unassembled WGS sequence"/>
</dbReference>
<protein>
    <submittedName>
        <fullName evidence="2">Uncharacterized protein</fullName>
    </submittedName>
</protein>
<gene>
    <name evidence="2" type="ORF">DPMN_100515</name>
</gene>
<accession>A0A9D4LHG5</accession>
<evidence type="ECO:0000256" key="1">
    <source>
        <dbReference type="SAM" id="Phobius"/>
    </source>
</evidence>
<keyword evidence="1" id="KW-0812">Transmembrane</keyword>
<feature type="transmembrane region" description="Helical" evidence="1">
    <location>
        <begin position="6"/>
        <end position="27"/>
    </location>
</feature>
<keyword evidence="3" id="KW-1185">Reference proteome</keyword>
<evidence type="ECO:0000313" key="3">
    <source>
        <dbReference type="Proteomes" id="UP000828390"/>
    </source>
</evidence>
<comment type="caution">
    <text evidence="2">The sequence shown here is derived from an EMBL/GenBank/DDBJ whole genome shotgun (WGS) entry which is preliminary data.</text>
</comment>
<reference evidence="2" key="1">
    <citation type="journal article" date="2019" name="bioRxiv">
        <title>The Genome of the Zebra Mussel, Dreissena polymorpha: A Resource for Invasive Species Research.</title>
        <authorList>
            <person name="McCartney M.A."/>
            <person name="Auch B."/>
            <person name="Kono T."/>
            <person name="Mallez S."/>
            <person name="Zhang Y."/>
            <person name="Obille A."/>
            <person name="Becker A."/>
            <person name="Abrahante J.E."/>
            <person name="Garbe J."/>
            <person name="Badalamenti J.P."/>
            <person name="Herman A."/>
            <person name="Mangelson H."/>
            <person name="Liachko I."/>
            <person name="Sullivan S."/>
            <person name="Sone E.D."/>
            <person name="Koren S."/>
            <person name="Silverstein K.A.T."/>
            <person name="Beckman K.B."/>
            <person name="Gohl D.M."/>
        </authorList>
    </citation>
    <scope>NUCLEOTIDE SEQUENCE</scope>
    <source>
        <strain evidence="2">Duluth1</strain>
        <tissue evidence="2">Whole animal</tissue>
    </source>
</reference>
<evidence type="ECO:0000313" key="2">
    <source>
        <dbReference type="EMBL" id="KAH3857899.1"/>
    </source>
</evidence>
<organism evidence="2 3">
    <name type="scientific">Dreissena polymorpha</name>
    <name type="common">Zebra mussel</name>
    <name type="synonym">Mytilus polymorpha</name>
    <dbReference type="NCBI Taxonomy" id="45954"/>
    <lineage>
        <taxon>Eukaryota</taxon>
        <taxon>Metazoa</taxon>
        <taxon>Spiralia</taxon>
        <taxon>Lophotrochozoa</taxon>
        <taxon>Mollusca</taxon>
        <taxon>Bivalvia</taxon>
        <taxon>Autobranchia</taxon>
        <taxon>Heteroconchia</taxon>
        <taxon>Euheterodonta</taxon>
        <taxon>Imparidentia</taxon>
        <taxon>Neoheterodontei</taxon>
        <taxon>Myida</taxon>
        <taxon>Dreissenoidea</taxon>
        <taxon>Dreissenidae</taxon>
        <taxon>Dreissena</taxon>
    </lineage>
</organism>
<proteinExistence type="predicted"/>
<keyword evidence="1" id="KW-0472">Membrane</keyword>
<reference evidence="2" key="2">
    <citation type="submission" date="2020-11" db="EMBL/GenBank/DDBJ databases">
        <authorList>
            <person name="McCartney M.A."/>
            <person name="Auch B."/>
            <person name="Kono T."/>
            <person name="Mallez S."/>
            <person name="Becker A."/>
            <person name="Gohl D.M."/>
            <person name="Silverstein K.A.T."/>
            <person name="Koren S."/>
            <person name="Bechman K.B."/>
            <person name="Herman A."/>
            <person name="Abrahante J.E."/>
            <person name="Garbe J."/>
        </authorList>
    </citation>
    <scope>NUCLEOTIDE SEQUENCE</scope>
    <source>
        <strain evidence="2">Duluth1</strain>
        <tissue evidence="2">Whole animal</tissue>
    </source>
</reference>
<sequence length="113" mass="12096">MAAYVITYLATVLTIRVMLAGQWIIAAKNASMDTLERSANHNVVATRMLCATIPTAIVQTICVQMAGEMRIAVSHAHLGITGKTVPWTAIVNNAITSMARVPCIQNSVVEVSD</sequence>
<name>A0A9D4LHG5_DREPO</name>